<dbReference type="PANTHER" id="PTHR41368">
    <property type="entry name" value="PROTEIN YGHO"/>
    <property type="match status" value="1"/>
</dbReference>
<dbReference type="RefSeq" id="WP_116224088.1">
    <property type="nucleotide sequence ID" value="NZ_AP018437.1"/>
</dbReference>
<reference evidence="1 2" key="1">
    <citation type="submission" date="2018-08" db="EMBL/GenBank/DDBJ databases">
        <title>Genomic Encyclopedia of Type Strains, Phase IV (KMG-IV): sequencing the most valuable type-strain genomes for metagenomic binning, comparative biology and taxonomic classification.</title>
        <authorList>
            <person name="Goeker M."/>
        </authorList>
    </citation>
    <scope>NUCLEOTIDE SEQUENCE [LARGE SCALE GENOMIC DNA]</scope>
    <source>
        <strain evidence="1 2">DSM 23923</strain>
    </source>
</reference>
<dbReference type="Proteomes" id="UP000256388">
    <property type="component" value="Unassembled WGS sequence"/>
</dbReference>
<comment type="caution">
    <text evidence="1">The sequence shown here is derived from an EMBL/GenBank/DDBJ whole genome shotgun (WGS) entry which is preliminary data.</text>
</comment>
<evidence type="ECO:0000313" key="2">
    <source>
        <dbReference type="Proteomes" id="UP000256388"/>
    </source>
</evidence>
<dbReference type="EMBL" id="QUMS01000001">
    <property type="protein sequence ID" value="REG10937.1"/>
    <property type="molecule type" value="Genomic_DNA"/>
</dbReference>
<gene>
    <name evidence="1" type="ORF">DFR64_0806</name>
</gene>
<dbReference type="AlphaFoldDB" id="A0A347ZT56"/>
<accession>A0A347ZT56</accession>
<dbReference type="PANTHER" id="PTHR41368:SF1">
    <property type="entry name" value="PROTEIN YGHO"/>
    <property type="match status" value="1"/>
</dbReference>
<organism evidence="1 2">
    <name type="scientific">Pelolinea submarina</name>
    <dbReference type="NCBI Taxonomy" id="913107"/>
    <lineage>
        <taxon>Bacteria</taxon>
        <taxon>Bacillati</taxon>
        <taxon>Chloroflexota</taxon>
        <taxon>Anaerolineae</taxon>
        <taxon>Anaerolineales</taxon>
        <taxon>Anaerolineaceae</taxon>
        <taxon>Pelolinea</taxon>
    </lineage>
</organism>
<dbReference type="SUPFAM" id="SSF55729">
    <property type="entry name" value="Acyl-CoA N-acyltransferases (Nat)"/>
    <property type="match status" value="1"/>
</dbReference>
<proteinExistence type="predicted"/>
<sequence length="376" mass="43575">MINIEKVDTTSKKQVNEFVEFPFKVYEGVKEWVPPILADIKMMLNSQKHPFYEHSDAEFYVARDANGEMLGRIALLENKPSNKYHNKKVACFYLFESLDDQAIANKLFETGFDWAHKRGLNQVMGPKGLSSFDGYGFLVEGFEHRQMMTMMNYNLPNYPKFVENLGFTKVVDWVSCYANIPNFVLPEKVKRVAERVEEQGKFKVIKFKNKAELKKWAWRIGQAYNKSFVNNWEYYPLTDNEIKFVLDNIMVVAVPDLLKIITYKDEVVGFLLAFPDISEALQKYKGRLSPMALYSYLHELKTTKWLSFNGIGILPELHGMGGNALMFSEIFKTANAYNFVDSELTQIAETATEMRKDLENLGVKPYKNHRIYGKDI</sequence>
<protein>
    <recommendedName>
        <fullName evidence="3">N-acetyltransferase domain-containing protein</fullName>
    </recommendedName>
</protein>
<dbReference type="InterPro" id="IPR039968">
    <property type="entry name" value="BcerS-like"/>
</dbReference>
<dbReference type="OrthoDB" id="9806005at2"/>
<keyword evidence="2" id="KW-1185">Reference proteome</keyword>
<evidence type="ECO:0008006" key="3">
    <source>
        <dbReference type="Google" id="ProtNLM"/>
    </source>
</evidence>
<dbReference type="Gene3D" id="3.40.630.30">
    <property type="match status" value="1"/>
</dbReference>
<evidence type="ECO:0000313" key="1">
    <source>
        <dbReference type="EMBL" id="REG10937.1"/>
    </source>
</evidence>
<name>A0A347ZT56_9CHLR</name>
<dbReference type="InterPro" id="IPR016181">
    <property type="entry name" value="Acyl_CoA_acyltransferase"/>
</dbReference>